<proteinExistence type="inferred from homology"/>
<dbReference type="InterPro" id="IPR036942">
    <property type="entry name" value="Beta-barrel_TonB_sf"/>
</dbReference>
<feature type="chain" id="PRO_5045546815" evidence="9">
    <location>
        <begin position="22"/>
        <end position="1015"/>
    </location>
</feature>
<evidence type="ECO:0000256" key="4">
    <source>
        <dbReference type="ARBA" id="ARBA00022692"/>
    </source>
</evidence>
<dbReference type="Proteomes" id="UP001496674">
    <property type="component" value="Chromosome"/>
</dbReference>
<sequence>MIMKKQLFLLLFFLSAVVGFAQRTVTGVVTSAEDKMPVIGASVMVKGTTQGAMTDLDGKYSIKVSDNSTLVFRYVGLKETEVKVGKQSVINVELQSSSIQLEEIVVTAMGVKSEKKKLNFAVQSLSSDEIIAGQSANFVSSLQGKIAGLQTTSTGGSPNASTQIVIRAISSINPSQSNEPLFIIDGMPMRGGGTSAGDINPNDIESMNVLKGAAASALYGQEAANGVILITTKSGKAGKVVVNANASVQIDNAVRVPKIQQIYTPGSQGFYKELTTGGWGPLVSPDQAIYDNVGNFLGTGFYDKYDVSASGGTDKFTAYASANYSRSNGVVHNDYKNRFGYLLKASYNVSKYLSFSMQANYNESESRGFGNSMGSVYSWPITDDMRNYKTDAGAIRWLFNMNGLTDDEKLGVPMNPNWSRYEDSSKTTSTRNILQGSIDWKPIKNMVLSGKVSYDNSYSTYDAYTTPRFSRNDFNNPSALDTKQYLFGQYVYSPSNGSMMTLQGVGTYKFNLNKDLEVNLLAGAEMKNVKSESANLGGAEFLLPGDFYSMQNISDSSLTTDGSSDYGISLYHTKQNKFGYFGEVRLDYKGIAHISGTARQDMSSTLTQKSYFYPSVTAGVIFSELFHLSNGTFSYGKIRGNWAEVGKEGPLYRFDRSFKQWSSFPDGGFGVDPAVGSSNELFPEMTKSWEIGTDLRFFNDHTRLDLAYYSTTVSNQIVTVRVSPASGMILQTRNEGALENYGIEAQLSQDIIMNKDLKWTAGANFSLNRGRVVSLPDGITEIQGGQYGDIFPTAFLHGSSTAISGKDYKRSPDGKIICNEDGYPIIDPAKGILIGDRSPDFLLGLTSTFQWKDLSVSFLLDTRSGGDVVNVTGRSLFSSGQHKSLEKYRNREIIVDGVVQQADGTYVPNTKPIIFNQTNMNNYYYAVSSNFIEDGSYIRLSYVTVGYDFSRFLKKTAIKGLKATLTGRNLFLLTKYSGSDPQISTGSASGTGSAGIDNFQVPNTRSFNFTLNATF</sequence>
<keyword evidence="3 8" id="KW-1134">Transmembrane beta strand</keyword>
<dbReference type="NCBIfam" id="TIGR04056">
    <property type="entry name" value="OMP_RagA_SusC"/>
    <property type="match status" value="1"/>
</dbReference>
<evidence type="ECO:0000313" key="11">
    <source>
        <dbReference type="EMBL" id="BEH00093.1"/>
    </source>
</evidence>
<dbReference type="SUPFAM" id="SSF49464">
    <property type="entry name" value="Carboxypeptidase regulatory domain-like"/>
    <property type="match status" value="1"/>
</dbReference>
<evidence type="ECO:0000256" key="9">
    <source>
        <dbReference type="SAM" id="SignalP"/>
    </source>
</evidence>
<organism evidence="11 12">
    <name type="scientific">Bacteroides sedimenti</name>
    <dbReference type="NCBI Taxonomy" id="2136147"/>
    <lineage>
        <taxon>Bacteria</taxon>
        <taxon>Pseudomonadati</taxon>
        <taxon>Bacteroidota</taxon>
        <taxon>Bacteroidia</taxon>
        <taxon>Bacteroidales</taxon>
        <taxon>Bacteroidaceae</taxon>
        <taxon>Bacteroides</taxon>
    </lineage>
</organism>
<comment type="subcellular location">
    <subcellularLocation>
        <location evidence="1 8">Cell outer membrane</location>
        <topology evidence="1 8">Multi-pass membrane protein</topology>
    </subcellularLocation>
</comment>
<keyword evidence="6 8" id="KW-0472">Membrane</keyword>
<evidence type="ECO:0000256" key="6">
    <source>
        <dbReference type="ARBA" id="ARBA00023136"/>
    </source>
</evidence>
<evidence type="ECO:0000259" key="10">
    <source>
        <dbReference type="Pfam" id="PF07715"/>
    </source>
</evidence>
<dbReference type="SUPFAM" id="SSF56935">
    <property type="entry name" value="Porins"/>
    <property type="match status" value="1"/>
</dbReference>
<dbReference type="Gene3D" id="2.170.130.10">
    <property type="entry name" value="TonB-dependent receptor, plug domain"/>
    <property type="match status" value="1"/>
</dbReference>
<dbReference type="InterPro" id="IPR039426">
    <property type="entry name" value="TonB-dep_rcpt-like"/>
</dbReference>
<dbReference type="Pfam" id="PF07715">
    <property type="entry name" value="Plug"/>
    <property type="match status" value="1"/>
</dbReference>
<keyword evidence="5 9" id="KW-0732">Signal</keyword>
<keyword evidence="4 8" id="KW-0812">Transmembrane</keyword>
<dbReference type="Pfam" id="PF13715">
    <property type="entry name" value="CarbopepD_reg_2"/>
    <property type="match status" value="1"/>
</dbReference>
<evidence type="ECO:0000256" key="7">
    <source>
        <dbReference type="ARBA" id="ARBA00023237"/>
    </source>
</evidence>
<feature type="signal peptide" evidence="9">
    <location>
        <begin position="1"/>
        <end position="21"/>
    </location>
</feature>
<dbReference type="NCBIfam" id="TIGR04057">
    <property type="entry name" value="SusC_RagA_signa"/>
    <property type="match status" value="1"/>
</dbReference>
<evidence type="ECO:0000256" key="8">
    <source>
        <dbReference type="PROSITE-ProRule" id="PRU01360"/>
    </source>
</evidence>
<evidence type="ECO:0000256" key="5">
    <source>
        <dbReference type="ARBA" id="ARBA00022729"/>
    </source>
</evidence>
<dbReference type="PANTHER" id="PTHR30069:SF29">
    <property type="entry name" value="HEMOGLOBIN AND HEMOGLOBIN-HAPTOGLOBIN-BINDING PROTEIN 1-RELATED"/>
    <property type="match status" value="1"/>
</dbReference>
<keyword evidence="2 8" id="KW-0813">Transport</keyword>
<keyword evidence="12" id="KW-1185">Reference proteome</keyword>
<dbReference type="InterPro" id="IPR012910">
    <property type="entry name" value="Plug_dom"/>
</dbReference>
<dbReference type="PANTHER" id="PTHR30069">
    <property type="entry name" value="TONB-DEPENDENT OUTER MEMBRANE RECEPTOR"/>
    <property type="match status" value="1"/>
</dbReference>
<evidence type="ECO:0000313" key="12">
    <source>
        <dbReference type="Proteomes" id="UP001496674"/>
    </source>
</evidence>
<evidence type="ECO:0000256" key="1">
    <source>
        <dbReference type="ARBA" id="ARBA00004571"/>
    </source>
</evidence>
<comment type="similarity">
    <text evidence="8">Belongs to the TonB-dependent receptor family.</text>
</comment>
<dbReference type="PROSITE" id="PS52016">
    <property type="entry name" value="TONB_DEPENDENT_REC_3"/>
    <property type="match status" value="1"/>
</dbReference>
<dbReference type="InterPro" id="IPR023997">
    <property type="entry name" value="TonB-dep_OMP_SusC/RagA_CS"/>
</dbReference>
<accession>A0ABM8IIS7</accession>
<protein>
    <submittedName>
        <fullName evidence="11">SusC/RagA family TonB-linked outer membrane protein</fullName>
    </submittedName>
</protein>
<name>A0ABM8IIS7_9BACE</name>
<feature type="domain" description="TonB-dependent receptor plug" evidence="10">
    <location>
        <begin position="115"/>
        <end position="227"/>
    </location>
</feature>
<dbReference type="InterPro" id="IPR023996">
    <property type="entry name" value="TonB-dep_OMP_SusC/RagA"/>
</dbReference>
<reference evidence="11 12" key="1">
    <citation type="submission" date="2023-04" db="EMBL/GenBank/DDBJ databases">
        <title>Draft genome sequence of acteroides sedimenti strain YN3PY1.</title>
        <authorList>
            <person name="Yoshida N."/>
        </authorList>
    </citation>
    <scope>NUCLEOTIDE SEQUENCE [LARGE SCALE GENOMIC DNA]</scope>
    <source>
        <strain evidence="11 12">YN3PY1</strain>
    </source>
</reference>
<evidence type="ECO:0000256" key="2">
    <source>
        <dbReference type="ARBA" id="ARBA00022448"/>
    </source>
</evidence>
<dbReference type="Gene3D" id="2.60.40.1120">
    <property type="entry name" value="Carboxypeptidase-like, regulatory domain"/>
    <property type="match status" value="1"/>
</dbReference>
<dbReference type="InterPro" id="IPR037066">
    <property type="entry name" value="Plug_dom_sf"/>
</dbReference>
<keyword evidence="7 8" id="KW-0998">Cell outer membrane</keyword>
<dbReference type="EMBL" id="AP028055">
    <property type="protein sequence ID" value="BEH00093.1"/>
    <property type="molecule type" value="Genomic_DNA"/>
</dbReference>
<evidence type="ECO:0000256" key="3">
    <source>
        <dbReference type="ARBA" id="ARBA00022452"/>
    </source>
</evidence>
<gene>
    <name evidence="11" type="ORF">BSYN_23570</name>
</gene>
<dbReference type="InterPro" id="IPR008969">
    <property type="entry name" value="CarboxyPept-like_regulatory"/>
</dbReference>
<dbReference type="Gene3D" id="2.40.170.20">
    <property type="entry name" value="TonB-dependent receptor, beta-barrel domain"/>
    <property type="match status" value="1"/>
</dbReference>